<dbReference type="InterPro" id="IPR008906">
    <property type="entry name" value="HATC_C_dom"/>
</dbReference>
<reference evidence="2 3" key="1">
    <citation type="submission" date="2012-04" db="EMBL/GenBank/DDBJ databases">
        <title>The Genome Sequence of Saprolegnia declina VS20.</title>
        <authorList>
            <consortium name="The Broad Institute Genome Sequencing Platform"/>
            <person name="Russ C."/>
            <person name="Nusbaum C."/>
            <person name="Tyler B."/>
            <person name="van West P."/>
            <person name="Dieguez-Uribeondo J."/>
            <person name="de Bruijn I."/>
            <person name="Tripathy S."/>
            <person name="Jiang R."/>
            <person name="Young S.K."/>
            <person name="Zeng Q."/>
            <person name="Gargeya S."/>
            <person name="Fitzgerald M."/>
            <person name="Haas B."/>
            <person name="Abouelleil A."/>
            <person name="Alvarado L."/>
            <person name="Arachchi H.M."/>
            <person name="Berlin A."/>
            <person name="Chapman S.B."/>
            <person name="Goldberg J."/>
            <person name="Griggs A."/>
            <person name="Gujja S."/>
            <person name="Hansen M."/>
            <person name="Howarth C."/>
            <person name="Imamovic A."/>
            <person name="Larimer J."/>
            <person name="McCowen C."/>
            <person name="Montmayeur A."/>
            <person name="Murphy C."/>
            <person name="Neiman D."/>
            <person name="Pearson M."/>
            <person name="Priest M."/>
            <person name="Roberts A."/>
            <person name="Saif S."/>
            <person name="Shea T."/>
            <person name="Sisk P."/>
            <person name="Sykes S."/>
            <person name="Wortman J."/>
            <person name="Nusbaum C."/>
            <person name="Birren B."/>
        </authorList>
    </citation>
    <scope>NUCLEOTIDE SEQUENCE [LARGE SCALE GENOMIC DNA]</scope>
    <source>
        <strain evidence="2 3">VS20</strain>
    </source>
</reference>
<dbReference type="Pfam" id="PF05699">
    <property type="entry name" value="Dimer_Tnp_hAT"/>
    <property type="match status" value="1"/>
</dbReference>
<dbReference type="VEuPathDB" id="FungiDB:SDRG_04393"/>
<feature type="domain" description="HAT C-terminal dimerisation" evidence="1">
    <location>
        <begin position="271"/>
        <end position="342"/>
    </location>
</feature>
<name>T0S153_SAPDV</name>
<organism evidence="2 3">
    <name type="scientific">Saprolegnia diclina (strain VS20)</name>
    <dbReference type="NCBI Taxonomy" id="1156394"/>
    <lineage>
        <taxon>Eukaryota</taxon>
        <taxon>Sar</taxon>
        <taxon>Stramenopiles</taxon>
        <taxon>Oomycota</taxon>
        <taxon>Saprolegniomycetes</taxon>
        <taxon>Saprolegniales</taxon>
        <taxon>Saprolegniaceae</taxon>
        <taxon>Saprolegnia</taxon>
    </lineage>
</organism>
<dbReference type="GO" id="GO:0046983">
    <property type="term" value="F:protein dimerization activity"/>
    <property type="evidence" value="ECO:0007669"/>
    <property type="project" value="InterPro"/>
</dbReference>
<dbReference type="OrthoDB" id="79722at2759"/>
<dbReference type="AlphaFoldDB" id="T0S153"/>
<accession>T0S153</accession>
<gene>
    <name evidence="2" type="ORF">SDRG_04393</name>
</gene>
<keyword evidence="3" id="KW-1185">Reference proteome</keyword>
<sequence length="354" mass="38980">MTDPERSALDEASSDHGEDVVEFDQHGIPVTVGHTVSGVVPVWTYIHKLDNNQAYRNKTFTHVCTVCTRDVATRKGPVDAWKTGLVTTVNTSNAHKHMTNAHKTHPFSVDYMKAKLEKAVKRVADFDAGQDAAPPKKRMTQPTLQTTIAKAARDDGTILASRWLIANGLAFNIIDNDQFRTFVASLGGKAPTRASYNEITDADSDDDDDIDDASLNMRAVSVDAGAGDRAEDMLATEATKVLDAWIALSIDWTTHTKANVMDAKGVAYDMWKLYKEVDVLKWFKDVGQVHFPSIAISARVYLAKLMSNAFQERVFSTVSNIVTAKRNAGDPARVGKLIVLKQKWTGDRPDTDAK</sequence>
<dbReference type="InParanoid" id="T0S153"/>
<evidence type="ECO:0000313" key="2">
    <source>
        <dbReference type="EMBL" id="EQC38698.1"/>
    </source>
</evidence>
<dbReference type="STRING" id="1156394.T0S153"/>
<dbReference type="EMBL" id="JH767141">
    <property type="protein sequence ID" value="EQC38698.1"/>
    <property type="molecule type" value="Genomic_DNA"/>
</dbReference>
<proteinExistence type="predicted"/>
<dbReference type="GeneID" id="19945120"/>
<dbReference type="SUPFAM" id="SSF53098">
    <property type="entry name" value="Ribonuclease H-like"/>
    <property type="match status" value="1"/>
</dbReference>
<dbReference type="Proteomes" id="UP000030762">
    <property type="component" value="Unassembled WGS sequence"/>
</dbReference>
<evidence type="ECO:0000313" key="3">
    <source>
        <dbReference type="Proteomes" id="UP000030762"/>
    </source>
</evidence>
<dbReference type="eggNOG" id="ENOG502T2EQ">
    <property type="taxonomic scope" value="Eukaryota"/>
</dbReference>
<protein>
    <recommendedName>
        <fullName evidence="1">HAT C-terminal dimerisation domain-containing protein</fullName>
    </recommendedName>
</protein>
<dbReference type="InterPro" id="IPR012337">
    <property type="entry name" value="RNaseH-like_sf"/>
</dbReference>
<dbReference type="RefSeq" id="XP_008608290.1">
    <property type="nucleotide sequence ID" value="XM_008610068.1"/>
</dbReference>
<evidence type="ECO:0000259" key="1">
    <source>
        <dbReference type="Pfam" id="PF05699"/>
    </source>
</evidence>